<evidence type="ECO:0000259" key="6">
    <source>
        <dbReference type="SMART" id="SM00322"/>
    </source>
</evidence>
<proteinExistence type="predicted"/>
<dbReference type="FunFam" id="3.30.1370.10:FF:000018">
    <property type="entry name" value="vigilin isoform X1"/>
    <property type="match status" value="1"/>
</dbReference>
<dbReference type="Pfam" id="PF24668">
    <property type="entry name" value="KH_Vigilin"/>
    <property type="match status" value="1"/>
</dbReference>
<keyword evidence="4 5" id="KW-0694">RNA-binding</keyword>
<reference evidence="8" key="1">
    <citation type="submission" date="2022-11" db="UniProtKB">
        <authorList>
            <consortium name="WormBaseParasite"/>
        </authorList>
    </citation>
    <scope>IDENTIFICATION</scope>
</reference>
<dbReference type="SUPFAM" id="SSF54791">
    <property type="entry name" value="Eukaryotic type KH-domain (KH-domain type I)"/>
    <property type="match status" value="6"/>
</dbReference>
<organism evidence="7 8">
    <name type="scientific">Romanomermis culicivorax</name>
    <name type="common">Nematode worm</name>
    <dbReference type="NCBI Taxonomy" id="13658"/>
    <lineage>
        <taxon>Eukaryota</taxon>
        <taxon>Metazoa</taxon>
        <taxon>Ecdysozoa</taxon>
        <taxon>Nematoda</taxon>
        <taxon>Enoplea</taxon>
        <taxon>Dorylaimia</taxon>
        <taxon>Mermithida</taxon>
        <taxon>Mermithoidea</taxon>
        <taxon>Mermithidae</taxon>
        <taxon>Romanomermis</taxon>
    </lineage>
</organism>
<evidence type="ECO:0000313" key="8">
    <source>
        <dbReference type="WBParaSite" id="nRc.2.0.1.t35419-RA"/>
    </source>
</evidence>
<evidence type="ECO:0000313" key="7">
    <source>
        <dbReference type="Proteomes" id="UP000887565"/>
    </source>
</evidence>
<dbReference type="Pfam" id="PF00013">
    <property type="entry name" value="KH_1"/>
    <property type="match status" value="5"/>
</dbReference>
<dbReference type="PROSITE" id="PS50084">
    <property type="entry name" value="KH_TYPE_1"/>
    <property type="match status" value="5"/>
</dbReference>
<dbReference type="CDD" id="cd02394">
    <property type="entry name" value="KH-I_Vigilin_rpt6"/>
    <property type="match status" value="1"/>
</dbReference>
<dbReference type="CDD" id="cd22408">
    <property type="entry name" value="KH-I_Vigilin_rpt4"/>
    <property type="match status" value="1"/>
</dbReference>
<keyword evidence="7" id="KW-1185">Reference proteome</keyword>
<protein>
    <submittedName>
        <fullName evidence="8">K Homology domain-containing protein</fullName>
    </submittedName>
</protein>
<dbReference type="OMA" id="HIRFANN"/>
<feature type="domain" description="K Homology" evidence="6">
    <location>
        <begin position="620"/>
        <end position="689"/>
    </location>
</feature>
<dbReference type="AlphaFoldDB" id="A0A915KBY2"/>
<dbReference type="GO" id="GO:0003729">
    <property type="term" value="F:mRNA binding"/>
    <property type="evidence" value="ECO:0007669"/>
    <property type="project" value="TreeGrafter"/>
</dbReference>
<dbReference type="PANTHER" id="PTHR10627">
    <property type="entry name" value="SCP160"/>
    <property type="match status" value="1"/>
</dbReference>
<evidence type="ECO:0000256" key="4">
    <source>
        <dbReference type="ARBA" id="ARBA00022884"/>
    </source>
</evidence>
<evidence type="ECO:0000256" key="2">
    <source>
        <dbReference type="ARBA" id="ARBA00022490"/>
    </source>
</evidence>
<dbReference type="InterPro" id="IPR036612">
    <property type="entry name" value="KH_dom_type_1_sf"/>
</dbReference>
<dbReference type="CDD" id="cd22410">
    <property type="entry name" value="KH-I_Vigilin_rpt7"/>
    <property type="match status" value="1"/>
</dbReference>
<feature type="domain" description="K Homology" evidence="6">
    <location>
        <begin position="261"/>
        <end position="329"/>
    </location>
</feature>
<dbReference type="InterPro" id="IPR004087">
    <property type="entry name" value="KH_dom"/>
</dbReference>
<dbReference type="CDD" id="cd22407">
    <property type="entry name" value="KH-I_Vigilin_rpt3"/>
    <property type="match status" value="1"/>
</dbReference>
<feature type="domain" description="K Homology" evidence="6">
    <location>
        <begin position="183"/>
        <end position="260"/>
    </location>
</feature>
<keyword evidence="2" id="KW-0963">Cytoplasm</keyword>
<dbReference type="InterPro" id="IPR004088">
    <property type="entry name" value="KH_dom_type_1"/>
</dbReference>
<evidence type="ECO:0000256" key="5">
    <source>
        <dbReference type="PROSITE-ProRule" id="PRU00117"/>
    </source>
</evidence>
<dbReference type="PANTHER" id="PTHR10627:SF31">
    <property type="entry name" value="DODECA-SATELLITE-BINDING PROTEIN 1, ISOFORM A"/>
    <property type="match status" value="1"/>
</dbReference>
<feature type="domain" description="K Homology" evidence="6">
    <location>
        <begin position="405"/>
        <end position="473"/>
    </location>
</feature>
<name>A0A915KBY2_ROMCU</name>
<comment type="subcellular location">
    <subcellularLocation>
        <location evidence="1">Cytoplasm</location>
    </subcellularLocation>
</comment>
<evidence type="ECO:0000256" key="1">
    <source>
        <dbReference type="ARBA" id="ARBA00004496"/>
    </source>
</evidence>
<dbReference type="InterPro" id="IPR057778">
    <property type="entry name" value="KH_Vigilin_N"/>
</dbReference>
<sequence length="727" mass="80452">MMQARCVPQVERWALKGNFTSGSVLPNGIPVSVPVITAAAPGAVLVDSQGNTFVATTAAAPPTPSGVVIDPQQQAPPPQMMIDTYSNLYAASTTFAVAPGAEHSAHKLQQQQNMSSTTPAAVTTTNNGHQHHAMDSQSQKKIVMDYESDFPTLAPIDNQNVPSSSASTWSNQNAKPMMSVKSTTVTQVFHFPADERRHLNMSDQGFGDKSQEQDECNNISLKTGTSIDLCQNKDSSLTIVVSGKRANVEEARKWIVQSLQTQCHREIRIPKDHYKILIGREGKNLQALEKETDCRIMIPNRDTPSEMIKIIGPKEGIEKAIHKIQLISDEQSKLAQEHLTIPKVFYPFIRGPYNEIIDQITHETGARVNIPPSTAASEIIVVTGEKEGVHRAVAVIKKIYEEKKNSQTVAVQIDKKQHKFIIGHQRSGLAEILKETGVSVEVPPEDSNSNEITLRGDGTKLGAALALVYTKASSILPATIECPSWLHRYIIGPKGSGIRAIVGEDENGGKSQVQVSFEEGQIFLEGPAAETKRVRDDLTKIVKDLQAEYTFEILHIDQNFHRHVIGRSGSNISKIRQETGVNISIPADDSNSDEIRIDGKKTGVAQAKAEIMELVKKMENEKSRDIVIENRFHRLIIGTKGESIRELRDKFPGVNVQFPEPGRKTDIVSLRGPKEEVDKCHKHLQNLTKELKENNYQERIQIFKEFHPHIIGKGGVNIKKLFLLQDT</sequence>
<feature type="domain" description="K Homology" evidence="6">
    <location>
        <begin position="333"/>
        <end position="401"/>
    </location>
</feature>
<feature type="domain" description="K Homology" evidence="6">
    <location>
        <begin position="474"/>
        <end position="543"/>
    </location>
</feature>
<dbReference type="WBParaSite" id="nRc.2.0.1.t35419-RA">
    <property type="protein sequence ID" value="nRc.2.0.1.t35419-RA"/>
    <property type="gene ID" value="nRc.2.0.1.g35419"/>
</dbReference>
<keyword evidence="3" id="KW-0677">Repeat</keyword>
<evidence type="ECO:0000256" key="3">
    <source>
        <dbReference type="ARBA" id="ARBA00022737"/>
    </source>
</evidence>
<feature type="domain" description="K Homology" evidence="6">
    <location>
        <begin position="548"/>
        <end position="616"/>
    </location>
</feature>
<accession>A0A915KBY2</accession>
<dbReference type="SMART" id="SM00322">
    <property type="entry name" value="KH"/>
    <property type="match status" value="7"/>
</dbReference>
<dbReference type="Gene3D" id="3.30.1370.10">
    <property type="entry name" value="K Homology domain, type 1"/>
    <property type="match status" value="6"/>
</dbReference>
<dbReference type="Proteomes" id="UP000887565">
    <property type="component" value="Unplaced"/>
</dbReference>